<dbReference type="EMBL" id="CP015378">
    <property type="protein sequence ID" value="ANC78842.1"/>
    <property type="molecule type" value="Genomic_DNA"/>
</dbReference>
<dbReference type="SUPFAM" id="SSF51126">
    <property type="entry name" value="Pectin lyase-like"/>
    <property type="match status" value="1"/>
</dbReference>
<evidence type="ECO:0008006" key="3">
    <source>
        <dbReference type="Google" id="ProtNLM"/>
    </source>
</evidence>
<name>A0A160IS77_9BACL</name>
<dbReference type="InterPro" id="IPR011050">
    <property type="entry name" value="Pectin_lyase_fold/virulence"/>
</dbReference>
<dbReference type="RefSeq" id="WP_082861510.1">
    <property type="nucleotide sequence ID" value="NZ_CP015378.1"/>
</dbReference>
<evidence type="ECO:0000313" key="2">
    <source>
        <dbReference type="Proteomes" id="UP000076623"/>
    </source>
</evidence>
<dbReference type="KEGG" id="fpn:ABE65_019370"/>
<keyword evidence="2" id="KW-1185">Reference proteome</keyword>
<gene>
    <name evidence="1" type="ORF">ABE65_019370</name>
</gene>
<evidence type="ECO:0000313" key="1">
    <source>
        <dbReference type="EMBL" id="ANC78842.1"/>
    </source>
</evidence>
<dbReference type="Proteomes" id="UP000076623">
    <property type="component" value="Chromosome"/>
</dbReference>
<sequence>MSRPVFGYLFLTALLTAVLTLILQQMYIKSTNIETHGNDLKDDAIVIQQAINSSFKNKEGLVKLTGNKKYVIRSGIVIKEGVTLELGKNTKILIDGNFRAIQLEKNATIINGTIEVIDPKFNSEVVFIDGKHKFWSWERTEVTNVSIINSSGSHKGSALSLYATGDESFISFVNFVNNKVAGFNNGIQIVVEPSGNKKGQSWINGNRFVNMTLDDCVNYIVIDSSVSIPNESSGNQFTGLQIQLSQISQTIIKVSGSYNTFQGMVWDQHLLNTPNKVVQFTQESAHNMLDMNIERFSIMDKGNLNSYTE</sequence>
<reference evidence="1 2" key="1">
    <citation type="submission" date="2016-04" db="EMBL/GenBank/DDBJ databases">
        <title>Complete genome sequence of Fictibacillus phosphorivorans G25-29, a strain toxic to nematodes.</title>
        <authorList>
            <person name="Zheng Z."/>
        </authorList>
    </citation>
    <scope>NUCLEOTIDE SEQUENCE [LARGE SCALE GENOMIC DNA]</scope>
    <source>
        <strain evidence="1 2">G25-29</strain>
    </source>
</reference>
<dbReference type="Gene3D" id="2.160.20.10">
    <property type="entry name" value="Single-stranded right-handed beta-helix, Pectin lyase-like"/>
    <property type="match status" value="1"/>
</dbReference>
<organism evidence="1 2">
    <name type="scientific">Fictibacillus phosphorivorans</name>
    <dbReference type="NCBI Taxonomy" id="1221500"/>
    <lineage>
        <taxon>Bacteria</taxon>
        <taxon>Bacillati</taxon>
        <taxon>Bacillota</taxon>
        <taxon>Bacilli</taxon>
        <taxon>Bacillales</taxon>
        <taxon>Fictibacillaceae</taxon>
        <taxon>Fictibacillus</taxon>
    </lineage>
</organism>
<dbReference type="STRING" id="1221500.ABE65_019370"/>
<proteinExistence type="predicted"/>
<accession>A0A160IS77</accession>
<dbReference type="AlphaFoldDB" id="A0A160IS77"/>
<protein>
    <recommendedName>
        <fullName evidence="3">Pectate lyase superfamily protein domain-containing protein</fullName>
    </recommendedName>
</protein>
<dbReference type="InterPro" id="IPR012334">
    <property type="entry name" value="Pectin_lyas_fold"/>
</dbReference>